<gene>
    <name evidence="6" type="ORF">RND71_043392</name>
</gene>
<accession>A0AAE1UTX7</accession>
<comment type="caution">
    <text evidence="3">Lacks conserved residue(s) required for the propagation of feature annotation.</text>
</comment>
<dbReference type="GO" id="GO:0006139">
    <property type="term" value="P:nucleobase-containing compound metabolic process"/>
    <property type="evidence" value="ECO:0007669"/>
    <property type="project" value="TreeGrafter"/>
</dbReference>
<dbReference type="Pfam" id="PF01230">
    <property type="entry name" value="HIT"/>
    <property type="match status" value="1"/>
</dbReference>
<evidence type="ECO:0000256" key="3">
    <source>
        <dbReference type="PROSITE-ProRule" id="PRU00464"/>
    </source>
</evidence>
<feature type="domain" description="CN hydrolase" evidence="4">
    <location>
        <begin position="1"/>
        <end position="216"/>
    </location>
</feature>
<evidence type="ECO:0000313" key="7">
    <source>
        <dbReference type="Proteomes" id="UP001291623"/>
    </source>
</evidence>
<keyword evidence="2" id="KW-0378">Hydrolase</keyword>
<dbReference type="InterPro" id="IPR036526">
    <property type="entry name" value="C-N_Hydrolase_sf"/>
</dbReference>
<dbReference type="Pfam" id="PF00795">
    <property type="entry name" value="CN_hydrolase"/>
    <property type="match status" value="1"/>
</dbReference>
<evidence type="ECO:0008006" key="8">
    <source>
        <dbReference type="Google" id="ProtNLM"/>
    </source>
</evidence>
<keyword evidence="7" id="KW-1185">Reference proteome</keyword>
<dbReference type="GO" id="GO:0047627">
    <property type="term" value="F:adenylylsulfatase activity"/>
    <property type="evidence" value="ECO:0007669"/>
    <property type="project" value="UniProtKB-ARBA"/>
</dbReference>
<dbReference type="Proteomes" id="UP001291623">
    <property type="component" value="Unassembled WGS sequence"/>
</dbReference>
<dbReference type="Gene3D" id="3.60.110.10">
    <property type="entry name" value="Carbon-nitrogen hydrolase"/>
    <property type="match status" value="1"/>
</dbReference>
<evidence type="ECO:0000256" key="2">
    <source>
        <dbReference type="ARBA" id="ARBA00022801"/>
    </source>
</evidence>
<dbReference type="InterPro" id="IPR036265">
    <property type="entry name" value="HIT-like_sf"/>
</dbReference>
<evidence type="ECO:0000259" key="4">
    <source>
        <dbReference type="PROSITE" id="PS50263"/>
    </source>
</evidence>
<dbReference type="Gene3D" id="3.30.428.10">
    <property type="entry name" value="HIT-like"/>
    <property type="match status" value="1"/>
</dbReference>
<protein>
    <recommendedName>
        <fullName evidence="8">Bis(5'-adenosyl)-triphosphatase</fullName>
    </recommendedName>
</protein>
<dbReference type="InterPro" id="IPR045254">
    <property type="entry name" value="Nit1/2_C-N_Hydrolase"/>
</dbReference>
<evidence type="ECO:0000256" key="1">
    <source>
        <dbReference type="ARBA" id="ARBA00022741"/>
    </source>
</evidence>
<dbReference type="InterPro" id="IPR003010">
    <property type="entry name" value="C-N_Hydrolase"/>
</dbReference>
<dbReference type="AlphaFoldDB" id="A0AAE1UTX7"/>
<dbReference type="GO" id="GO:0000166">
    <property type="term" value="F:nucleotide binding"/>
    <property type="evidence" value="ECO:0007669"/>
    <property type="project" value="UniProtKB-KW"/>
</dbReference>
<sequence length="399" mass="45402">MMFLPECFDMVCENRKQVFENSETIDGPLITNYRNLASTLNVWLFLGGFHERNKLSKENKVSNAHIVINDKGEIVSIYRKLHLFNLDVPGTRLVESEFSIGGNKVEAPVDTPAGKVGLGICYDVRFPEFAISMAKAGASILTYPSSFTVKTGLAHWEPLLKARAIENQCYVIAAAQTGIHNLKRSSYGHAMIIDPWGHIIAQVGDKTGFAIGEIDLNYLKEIRNRLPVWKDRKPECYGFIIPAKEKNENLIDQQKEYKFGQKMVNSNQVFIKTNLSFAFVNHKPIVEGHVLVSSLKEAKKLTDLTQDEIADLFFTVQKVQILLEKEYKTNSCTVFIQDGKDADQIEQIHVHILPRKPNDSDDIKDKIYEELQKHNNKKRAIRSEEEIANQALKFRHLQA</sequence>
<feature type="domain" description="HIT" evidence="5">
    <location>
        <begin position="255"/>
        <end position="362"/>
    </location>
</feature>
<comment type="caution">
    <text evidence="6">The sequence shown here is derived from an EMBL/GenBank/DDBJ whole genome shotgun (WGS) entry which is preliminary data.</text>
</comment>
<dbReference type="GO" id="GO:0047710">
    <property type="term" value="F:bis(5'-adenosyl)-triphosphatase activity"/>
    <property type="evidence" value="ECO:0007669"/>
    <property type="project" value="TreeGrafter"/>
</dbReference>
<keyword evidence="1" id="KW-0547">Nucleotide-binding</keyword>
<dbReference type="InterPro" id="IPR001110">
    <property type="entry name" value="UPF0012_CS"/>
</dbReference>
<name>A0AAE1UTX7_9SOLA</name>
<organism evidence="6 7">
    <name type="scientific">Anisodus tanguticus</name>
    <dbReference type="NCBI Taxonomy" id="243964"/>
    <lineage>
        <taxon>Eukaryota</taxon>
        <taxon>Viridiplantae</taxon>
        <taxon>Streptophyta</taxon>
        <taxon>Embryophyta</taxon>
        <taxon>Tracheophyta</taxon>
        <taxon>Spermatophyta</taxon>
        <taxon>Magnoliopsida</taxon>
        <taxon>eudicotyledons</taxon>
        <taxon>Gunneridae</taxon>
        <taxon>Pentapetalae</taxon>
        <taxon>asterids</taxon>
        <taxon>lamiids</taxon>
        <taxon>Solanales</taxon>
        <taxon>Solanaceae</taxon>
        <taxon>Solanoideae</taxon>
        <taxon>Hyoscyameae</taxon>
        <taxon>Anisodus</taxon>
    </lineage>
</organism>
<evidence type="ECO:0000313" key="6">
    <source>
        <dbReference type="EMBL" id="KAK4337044.1"/>
    </source>
</evidence>
<dbReference type="EMBL" id="JAVYJV010000061">
    <property type="protein sequence ID" value="KAK4337044.1"/>
    <property type="molecule type" value="Genomic_DNA"/>
</dbReference>
<dbReference type="PROSITE" id="PS50263">
    <property type="entry name" value="CN_HYDROLASE"/>
    <property type="match status" value="1"/>
</dbReference>
<dbReference type="PANTHER" id="PTHR23088">
    <property type="entry name" value="NITRILASE-RELATED"/>
    <property type="match status" value="1"/>
</dbReference>
<dbReference type="PROSITE" id="PS51084">
    <property type="entry name" value="HIT_2"/>
    <property type="match status" value="1"/>
</dbReference>
<dbReference type="SUPFAM" id="SSF54197">
    <property type="entry name" value="HIT-like"/>
    <property type="match status" value="1"/>
</dbReference>
<dbReference type="GO" id="GO:0016811">
    <property type="term" value="F:hydrolase activity, acting on carbon-nitrogen (but not peptide) bonds, in linear amides"/>
    <property type="evidence" value="ECO:0007669"/>
    <property type="project" value="InterPro"/>
</dbReference>
<dbReference type="CDD" id="cd07572">
    <property type="entry name" value="nit"/>
    <property type="match status" value="1"/>
</dbReference>
<dbReference type="PANTHER" id="PTHR23088:SF27">
    <property type="entry name" value="DEAMINATED GLUTATHIONE AMIDASE"/>
    <property type="match status" value="1"/>
</dbReference>
<reference evidence="6" key="1">
    <citation type="submission" date="2023-12" db="EMBL/GenBank/DDBJ databases">
        <title>Genome assembly of Anisodus tanguticus.</title>
        <authorList>
            <person name="Wang Y.-J."/>
        </authorList>
    </citation>
    <scope>NUCLEOTIDE SEQUENCE</scope>
    <source>
        <strain evidence="6">KB-2021</strain>
        <tissue evidence="6">Leaf</tissue>
    </source>
</reference>
<dbReference type="InterPro" id="IPR011146">
    <property type="entry name" value="HIT-like"/>
</dbReference>
<dbReference type="PROSITE" id="PS01227">
    <property type="entry name" value="UPF0012"/>
    <property type="match status" value="1"/>
</dbReference>
<proteinExistence type="predicted"/>
<dbReference type="SUPFAM" id="SSF56317">
    <property type="entry name" value="Carbon-nitrogen hydrolase"/>
    <property type="match status" value="1"/>
</dbReference>
<dbReference type="FunFam" id="3.30.428.10:FF:000011">
    <property type="entry name" value="Fragile histidine triad"/>
    <property type="match status" value="1"/>
</dbReference>
<evidence type="ECO:0000259" key="5">
    <source>
        <dbReference type="PROSITE" id="PS51084"/>
    </source>
</evidence>